<dbReference type="OrthoDB" id="4830021at2"/>
<feature type="domain" description="SHOCT" evidence="2">
    <location>
        <begin position="101"/>
        <end position="128"/>
    </location>
</feature>
<sequence>MHFADASGTRHAVRTVVPQDAFKHAPVAYYDPERPDDPARLRVVVPAQPLMAAVRTEREAAVRRLLPLPDDDLVSTPPRTPRTASRPAASERAGADPSVVDALERLRDLHTTGALTDDEYAAAKSRLLAPPA</sequence>
<dbReference type="AlphaFoldDB" id="A0A3M2JNZ2"/>
<evidence type="ECO:0000259" key="2">
    <source>
        <dbReference type="Pfam" id="PF09851"/>
    </source>
</evidence>
<organism evidence="3 4">
    <name type="scientific">Cellulomonas triticagri</name>
    <dbReference type="NCBI Taxonomy" id="2483352"/>
    <lineage>
        <taxon>Bacteria</taxon>
        <taxon>Bacillati</taxon>
        <taxon>Actinomycetota</taxon>
        <taxon>Actinomycetes</taxon>
        <taxon>Micrococcales</taxon>
        <taxon>Cellulomonadaceae</taxon>
        <taxon>Cellulomonas</taxon>
    </lineage>
</organism>
<dbReference type="Proteomes" id="UP000269289">
    <property type="component" value="Unassembled WGS sequence"/>
</dbReference>
<name>A0A3M2JNZ2_9CELL</name>
<evidence type="ECO:0000313" key="4">
    <source>
        <dbReference type="Proteomes" id="UP000269289"/>
    </source>
</evidence>
<proteinExistence type="predicted"/>
<feature type="region of interest" description="Disordered" evidence="1">
    <location>
        <begin position="69"/>
        <end position="98"/>
    </location>
</feature>
<dbReference type="InterPro" id="IPR018649">
    <property type="entry name" value="SHOCT"/>
</dbReference>
<dbReference type="EMBL" id="RFFI01000017">
    <property type="protein sequence ID" value="RMI13343.1"/>
    <property type="molecule type" value="Genomic_DNA"/>
</dbReference>
<evidence type="ECO:0000256" key="1">
    <source>
        <dbReference type="SAM" id="MobiDB-lite"/>
    </source>
</evidence>
<reference evidence="3 4" key="1">
    <citation type="submission" date="2018-10" db="EMBL/GenBank/DDBJ databases">
        <title>Isolation, diversity and antifungal activity of actinobacteria from wheat.</title>
        <authorList>
            <person name="Han C."/>
        </authorList>
    </citation>
    <scope>NUCLEOTIDE SEQUENCE [LARGE SCALE GENOMIC DNA]</scope>
    <source>
        <strain evidence="3 4">NEAU-YY56</strain>
    </source>
</reference>
<accession>A0A3M2JNZ2</accession>
<feature type="compositionally biased region" description="Low complexity" evidence="1">
    <location>
        <begin position="75"/>
        <end position="90"/>
    </location>
</feature>
<comment type="caution">
    <text evidence="3">The sequence shown here is derived from an EMBL/GenBank/DDBJ whole genome shotgun (WGS) entry which is preliminary data.</text>
</comment>
<keyword evidence="4" id="KW-1185">Reference proteome</keyword>
<dbReference type="Pfam" id="PF09851">
    <property type="entry name" value="SHOCT"/>
    <property type="match status" value="1"/>
</dbReference>
<protein>
    <submittedName>
        <fullName evidence="3">SHOCT domain-containing protein</fullName>
    </submittedName>
</protein>
<evidence type="ECO:0000313" key="3">
    <source>
        <dbReference type="EMBL" id="RMI13343.1"/>
    </source>
</evidence>
<gene>
    <name evidence="3" type="ORF">EBM89_04900</name>
</gene>